<dbReference type="PANTHER" id="PTHR30441:SF8">
    <property type="entry name" value="DUF748 DOMAIN-CONTAINING PROTEIN"/>
    <property type="match status" value="1"/>
</dbReference>
<accession>A0A377IB11</accession>
<sequence>MKKKALVLISILLAGLCFLFWQKSHLNTQLSTYLAENRIQVVEVESHLFPTQLSLHQVQFQQNGRWFFFEKIVLDVNMKTLLSGDIQLNEIQLYNGGLADSQWKILNLNLKPIELSWQYISHLFTALSQDIPLNLESPVQMAFSVNMQNLVSQMNVQGKFQLLNNGLRFNQLSGQWRFEHPIYGDMDKMVFRLKQGNLYNEIQDYKHYYGVSFDDFFINEIPFQQGKILIDFQPHLIKGKGDFLSQGSLDFEFSRTQPHLQVSAQNIALEQWLALFKLPALVIGKTNLNGEMYFSDLQIDKGRFNLEVMNGKMKNINLFSIITRHLPINYEQQNVQNDSPFEQLTATLSWDKQKMQWQDLQLRDRYFQLTGQGIIEQNKQQCDFLVTLNLREKKYQNFRLPLHFFGDCHSPQYQIGSPKELKTQLKDLLKQHFH</sequence>
<proteinExistence type="predicted"/>
<reference evidence="1 2" key="1">
    <citation type="submission" date="2018-06" db="EMBL/GenBank/DDBJ databases">
        <authorList>
            <consortium name="Pathogen Informatics"/>
            <person name="Doyle S."/>
        </authorList>
    </citation>
    <scope>NUCLEOTIDE SEQUENCE [LARGE SCALE GENOMIC DNA]</scope>
    <source>
        <strain evidence="1 2">NCTC11296</strain>
    </source>
</reference>
<evidence type="ECO:0000313" key="2">
    <source>
        <dbReference type="Proteomes" id="UP000254465"/>
    </source>
</evidence>
<evidence type="ECO:0000313" key="1">
    <source>
        <dbReference type="EMBL" id="STO72578.1"/>
    </source>
</evidence>
<dbReference type="GO" id="GO:0090313">
    <property type="term" value="P:regulation of protein targeting to membrane"/>
    <property type="evidence" value="ECO:0007669"/>
    <property type="project" value="TreeGrafter"/>
</dbReference>
<dbReference type="EMBL" id="UGHK01000002">
    <property type="protein sequence ID" value="STO72578.1"/>
    <property type="molecule type" value="Genomic_DNA"/>
</dbReference>
<dbReference type="RefSeq" id="WP_017805622.1">
    <property type="nucleotide sequence ID" value="NZ_PQVK01000016.1"/>
</dbReference>
<dbReference type="InterPro" id="IPR052894">
    <property type="entry name" value="AsmA-related"/>
</dbReference>
<name>A0A377IB11_AVIPA</name>
<dbReference type="AlphaFoldDB" id="A0A377IB11"/>
<dbReference type="PANTHER" id="PTHR30441">
    <property type="entry name" value="DUF748 DOMAIN-CONTAINING PROTEIN"/>
    <property type="match status" value="1"/>
</dbReference>
<gene>
    <name evidence="1" type="ORF">NCTC11296_02510</name>
</gene>
<protein>
    <submittedName>
        <fullName evidence="1">Putative assembly protein</fullName>
    </submittedName>
</protein>
<organism evidence="1 2">
    <name type="scientific">Avibacterium paragallinarum</name>
    <name type="common">Haemophilus gallinarum</name>
    <dbReference type="NCBI Taxonomy" id="728"/>
    <lineage>
        <taxon>Bacteria</taxon>
        <taxon>Pseudomonadati</taxon>
        <taxon>Pseudomonadota</taxon>
        <taxon>Gammaproteobacteria</taxon>
        <taxon>Pasteurellales</taxon>
        <taxon>Pasteurellaceae</taxon>
        <taxon>Avibacterium</taxon>
    </lineage>
</organism>
<dbReference type="GO" id="GO:0005886">
    <property type="term" value="C:plasma membrane"/>
    <property type="evidence" value="ECO:0007669"/>
    <property type="project" value="TreeGrafter"/>
</dbReference>
<dbReference type="Proteomes" id="UP000254465">
    <property type="component" value="Unassembled WGS sequence"/>
</dbReference>